<protein>
    <submittedName>
        <fullName evidence="5">Oxidoreductase NAD-binding domain-containing protein 1</fullName>
    </submittedName>
</protein>
<dbReference type="PANTHER" id="PTHR46505">
    <property type="entry name" value="OXIDOREDUCTASE NAD-BINDING DOMAIN-CONTAINING PROTEIN 1"/>
    <property type="match status" value="1"/>
</dbReference>
<evidence type="ECO:0000256" key="2">
    <source>
        <dbReference type="ARBA" id="ARBA00023027"/>
    </source>
</evidence>
<proteinExistence type="predicted"/>
<dbReference type="Gene3D" id="3.40.50.80">
    <property type="entry name" value="Nucleotide-binding domain of ferredoxin-NADP reductase (FNR) module"/>
    <property type="match status" value="1"/>
</dbReference>
<dbReference type="InterPro" id="IPR052128">
    <property type="entry name" value="Oxidoreductase_NAD-binding"/>
</dbReference>
<gene>
    <name evidence="5" type="ORF">QBC42DRAFT_202216</name>
</gene>
<comment type="caution">
    <text evidence="5">The sequence shown here is derived from an EMBL/GenBank/DDBJ whole genome shotgun (WGS) entry which is preliminary data.</text>
</comment>
<dbReference type="PROSITE" id="PS51384">
    <property type="entry name" value="FAD_FR"/>
    <property type="match status" value="1"/>
</dbReference>
<dbReference type="PANTHER" id="PTHR46505:SF1">
    <property type="entry name" value="OXIDOREDUCTASE NAD-BINDING DOMAIN-CONTAINING PROTEIN 1"/>
    <property type="match status" value="1"/>
</dbReference>
<keyword evidence="2" id="KW-0520">NAD</keyword>
<dbReference type="CDD" id="cd00322">
    <property type="entry name" value="FNR_like"/>
    <property type="match status" value="1"/>
</dbReference>
<organism evidence="5 6">
    <name type="scientific">Cladorrhinum samala</name>
    <dbReference type="NCBI Taxonomy" id="585594"/>
    <lineage>
        <taxon>Eukaryota</taxon>
        <taxon>Fungi</taxon>
        <taxon>Dikarya</taxon>
        <taxon>Ascomycota</taxon>
        <taxon>Pezizomycotina</taxon>
        <taxon>Sordariomycetes</taxon>
        <taxon>Sordariomycetidae</taxon>
        <taxon>Sordariales</taxon>
        <taxon>Podosporaceae</taxon>
        <taxon>Cladorrhinum</taxon>
    </lineage>
</organism>
<keyword evidence="1" id="KW-0560">Oxidoreductase</keyword>
<dbReference type="SUPFAM" id="SSF63380">
    <property type="entry name" value="Riboflavin synthase domain-like"/>
    <property type="match status" value="1"/>
</dbReference>
<feature type="domain" description="FAD-binding FR-type" evidence="4">
    <location>
        <begin position="19"/>
        <end position="144"/>
    </location>
</feature>
<dbReference type="SUPFAM" id="SSF52343">
    <property type="entry name" value="Ferredoxin reductase-like, C-terminal NADP-linked domain"/>
    <property type="match status" value="1"/>
</dbReference>
<dbReference type="InterPro" id="IPR017938">
    <property type="entry name" value="Riboflavin_synthase-like_b-brl"/>
</dbReference>
<dbReference type="GO" id="GO:0016491">
    <property type="term" value="F:oxidoreductase activity"/>
    <property type="evidence" value="ECO:0007669"/>
    <property type="project" value="UniProtKB-KW"/>
</dbReference>
<sequence>MATTKESHIDRTANEPRDTTLHTLLITSITQISPSIRIFTLTPDHPRCSISFLPGQWVDLYYPPFPPDQKPGGFTITSSPSSPSSLSSSTSVASNSVELAIKLPPPSSTPPSPPTLYLWRPSLTELLNTPVKVRIGGSFTFPPPTRALPGSSLLGPLKKVVFVAGGMGINPLMSMLSYLSEQDPLKEHLDAEVLYGVKDPGLPEKVGEVLFLDRIAALFSRPRGGLRGGVKLFVTGMGSEDGEVSCNGYNVPVVRRRIEMDDIRQVIGQDKSETAVYICGPPKMTDEFVEVLTSAQGQRMDAERVLYEKWW</sequence>
<dbReference type="InterPro" id="IPR017927">
    <property type="entry name" value="FAD-bd_FR_type"/>
</dbReference>
<accession>A0AAV9HQJ9</accession>
<keyword evidence="6" id="KW-1185">Reference proteome</keyword>
<dbReference type="AlphaFoldDB" id="A0AAV9HQJ9"/>
<evidence type="ECO:0000256" key="3">
    <source>
        <dbReference type="SAM" id="MobiDB-lite"/>
    </source>
</evidence>
<name>A0AAV9HQJ9_9PEZI</name>
<evidence type="ECO:0000313" key="5">
    <source>
        <dbReference type="EMBL" id="KAK4462001.1"/>
    </source>
</evidence>
<dbReference type="Proteomes" id="UP001321749">
    <property type="component" value="Unassembled WGS sequence"/>
</dbReference>
<evidence type="ECO:0000259" key="4">
    <source>
        <dbReference type="PROSITE" id="PS51384"/>
    </source>
</evidence>
<dbReference type="GO" id="GO:0005739">
    <property type="term" value="C:mitochondrion"/>
    <property type="evidence" value="ECO:0007669"/>
    <property type="project" value="TreeGrafter"/>
</dbReference>
<dbReference type="Gene3D" id="2.40.30.10">
    <property type="entry name" value="Translation factors"/>
    <property type="match status" value="1"/>
</dbReference>
<evidence type="ECO:0000313" key="6">
    <source>
        <dbReference type="Proteomes" id="UP001321749"/>
    </source>
</evidence>
<reference evidence="5" key="1">
    <citation type="journal article" date="2023" name="Mol. Phylogenet. Evol.">
        <title>Genome-scale phylogeny and comparative genomics of the fungal order Sordariales.</title>
        <authorList>
            <person name="Hensen N."/>
            <person name="Bonometti L."/>
            <person name="Westerberg I."/>
            <person name="Brannstrom I.O."/>
            <person name="Guillou S."/>
            <person name="Cros-Aarteil S."/>
            <person name="Calhoun S."/>
            <person name="Haridas S."/>
            <person name="Kuo A."/>
            <person name="Mondo S."/>
            <person name="Pangilinan J."/>
            <person name="Riley R."/>
            <person name="LaButti K."/>
            <person name="Andreopoulos B."/>
            <person name="Lipzen A."/>
            <person name="Chen C."/>
            <person name="Yan M."/>
            <person name="Daum C."/>
            <person name="Ng V."/>
            <person name="Clum A."/>
            <person name="Steindorff A."/>
            <person name="Ohm R.A."/>
            <person name="Martin F."/>
            <person name="Silar P."/>
            <person name="Natvig D.O."/>
            <person name="Lalanne C."/>
            <person name="Gautier V."/>
            <person name="Ament-Velasquez S.L."/>
            <person name="Kruys A."/>
            <person name="Hutchinson M.I."/>
            <person name="Powell A.J."/>
            <person name="Barry K."/>
            <person name="Miller A.N."/>
            <person name="Grigoriev I.V."/>
            <person name="Debuchy R."/>
            <person name="Gladieux P."/>
            <person name="Hiltunen Thoren M."/>
            <person name="Johannesson H."/>
        </authorList>
    </citation>
    <scope>NUCLEOTIDE SEQUENCE</scope>
    <source>
        <strain evidence="5">PSN324</strain>
    </source>
</reference>
<feature type="compositionally biased region" description="Low complexity" evidence="3">
    <location>
        <begin position="77"/>
        <end position="90"/>
    </location>
</feature>
<reference evidence="5" key="2">
    <citation type="submission" date="2023-06" db="EMBL/GenBank/DDBJ databases">
        <authorList>
            <consortium name="Lawrence Berkeley National Laboratory"/>
            <person name="Mondo S.J."/>
            <person name="Hensen N."/>
            <person name="Bonometti L."/>
            <person name="Westerberg I."/>
            <person name="Brannstrom I.O."/>
            <person name="Guillou S."/>
            <person name="Cros-Aarteil S."/>
            <person name="Calhoun S."/>
            <person name="Haridas S."/>
            <person name="Kuo A."/>
            <person name="Pangilinan J."/>
            <person name="Riley R."/>
            <person name="Labutti K."/>
            <person name="Andreopoulos B."/>
            <person name="Lipzen A."/>
            <person name="Chen C."/>
            <person name="Yanf M."/>
            <person name="Daum C."/>
            <person name="Ng V."/>
            <person name="Clum A."/>
            <person name="Steindorff A."/>
            <person name="Ohm R."/>
            <person name="Martin F."/>
            <person name="Silar P."/>
            <person name="Natvig D."/>
            <person name="Lalanne C."/>
            <person name="Gautier V."/>
            <person name="Ament-Velasquez S.L."/>
            <person name="Kruys A."/>
            <person name="Hutchinson M.I."/>
            <person name="Powell A.J."/>
            <person name="Barry K."/>
            <person name="Miller A.N."/>
            <person name="Grigoriev I.V."/>
            <person name="Debuchy R."/>
            <person name="Gladieux P."/>
            <person name="Thoren M.H."/>
            <person name="Johannesson H."/>
        </authorList>
    </citation>
    <scope>NUCLEOTIDE SEQUENCE</scope>
    <source>
        <strain evidence="5">PSN324</strain>
    </source>
</reference>
<feature type="region of interest" description="Disordered" evidence="3">
    <location>
        <begin position="71"/>
        <end position="90"/>
    </location>
</feature>
<evidence type="ECO:0000256" key="1">
    <source>
        <dbReference type="ARBA" id="ARBA00023002"/>
    </source>
</evidence>
<dbReference type="EMBL" id="MU864979">
    <property type="protein sequence ID" value="KAK4462001.1"/>
    <property type="molecule type" value="Genomic_DNA"/>
</dbReference>
<dbReference type="InterPro" id="IPR039261">
    <property type="entry name" value="FNR_nucleotide-bd"/>
</dbReference>